<protein>
    <submittedName>
        <fullName evidence="2">Cytotoxin YaxB</fullName>
    </submittedName>
</protein>
<dbReference type="AlphaFoldDB" id="A0A2D0JN75"/>
<dbReference type="Proteomes" id="UP000221980">
    <property type="component" value="Unassembled WGS sequence"/>
</dbReference>
<dbReference type="NCBIfam" id="NF033927">
    <property type="entry name" value="alph_xenorhab_B"/>
    <property type="match status" value="1"/>
</dbReference>
<dbReference type="RefSeq" id="WP_099115138.1">
    <property type="nucleotide sequence ID" value="NZ_CAWNQI010000048.1"/>
</dbReference>
<dbReference type="OrthoDB" id="6797492at2"/>
<keyword evidence="3" id="KW-1185">Reference proteome</keyword>
<keyword evidence="1" id="KW-0175">Coiled coil</keyword>
<dbReference type="EMBL" id="NITZ01000017">
    <property type="protein sequence ID" value="PHM47606.1"/>
    <property type="molecule type" value="Genomic_DNA"/>
</dbReference>
<reference evidence="2 3" key="1">
    <citation type="journal article" date="2017" name="Nat. Microbiol.">
        <title>Natural product diversity associated with the nematode symbionts Photorhabdus and Xenorhabdus.</title>
        <authorList>
            <person name="Tobias N.J."/>
            <person name="Wolff H."/>
            <person name="Djahanschiri B."/>
            <person name="Grundmann F."/>
            <person name="Kronenwerth M."/>
            <person name="Shi Y.M."/>
            <person name="Simonyi S."/>
            <person name="Grun P."/>
            <person name="Shapiro-Ilan D."/>
            <person name="Pidot S.J."/>
            <person name="Stinear T.P."/>
            <person name="Ebersberger I."/>
            <person name="Bode H.B."/>
        </authorList>
    </citation>
    <scope>NUCLEOTIDE SEQUENCE [LARGE SCALE GENOMIC DNA]</scope>
    <source>
        <strain evidence="2 3">DSM 17902</strain>
    </source>
</reference>
<organism evidence="2 3">
    <name type="scientific">Xenorhabdus miraniensis</name>
    <dbReference type="NCBI Taxonomy" id="351674"/>
    <lineage>
        <taxon>Bacteria</taxon>
        <taxon>Pseudomonadati</taxon>
        <taxon>Pseudomonadota</taxon>
        <taxon>Gammaproteobacteria</taxon>
        <taxon>Enterobacterales</taxon>
        <taxon>Morganellaceae</taxon>
        <taxon>Xenorhabdus</taxon>
    </lineage>
</organism>
<comment type="caution">
    <text evidence="2">The sequence shown here is derived from an EMBL/GenBank/DDBJ whole genome shotgun (WGS) entry which is preliminary data.</text>
</comment>
<feature type="coiled-coil region" evidence="1">
    <location>
        <begin position="246"/>
        <end position="280"/>
    </location>
</feature>
<evidence type="ECO:0000256" key="1">
    <source>
        <dbReference type="SAM" id="Coils"/>
    </source>
</evidence>
<proteinExistence type="predicted"/>
<dbReference type="InterPro" id="IPR047760">
    <property type="entry name" value="XaxB-like"/>
</dbReference>
<feature type="coiled-coil region" evidence="1">
    <location>
        <begin position="145"/>
        <end position="186"/>
    </location>
</feature>
<name>A0A2D0JN75_9GAMM</name>
<evidence type="ECO:0000313" key="2">
    <source>
        <dbReference type="EMBL" id="PHM47606.1"/>
    </source>
</evidence>
<evidence type="ECO:0000313" key="3">
    <source>
        <dbReference type="Proteomes" id="UP000221980"/>
    </source>
</evidence>
<accession>A0A2D0JN75</accession>
<sequence>MTEKNTSQKETLYPEINIKSLNQAANTIWLLAERQTSGIEIIGEKVERVRLYSRDLNESVRDSLAQLTPVLSQFAKGETFQTISQIDEALVTPDLSDDDRNALLEERNQLIEKLSKDIDSVIINFSGRTSQLTGKINDISNMVIAERLGDLVAQTESKKAELQSEIENKAEKRKKLDEDREKIIESQDVIRANNIADMFKDFIPSASDIDGLDFTQPKKEAIKQAIKQGVEIARKILGKISEGLKYSELADARMKLSDQIDQVMKETDALKTTLQETEQRISGLKDVIQIDAERAILLSEAAKLEHAWNEFATQLHSLSGNKVVQKDLTNLINGQLDFLKNLAEQYNKLK</sequence>
<gene>
    <name evidence="2" type="ORF">Xmir_03162</name>
</gene>